<dbReference type="SUPFAM" id="SSF51735">
    <property type="entry name" value="NAD(P)-binding Rossmann-fold domains"/>
    <property type="match status" value="1"/>
</dbReference>
<dbReference type="PANTHER" id="PTHR43157:SF31">
    <property type="entry name" value="PHOSPHATIDYLINOSITOL-GLYCAN BIOSYNTHESIS CLASS F PROTEIN"/>
    <property type="match status" value="1"/>
</dbReference>
<evidence type="ECO:0000313" key="2">
    <source>
        <dbReference type="EMBL" id="GJN87412.1"/>
    </source>
</evidence>
<dbReference type="Gene3D" id="3.40.50.720">
    <property type="entry name" value="NAD(P)-binding Rossmann-like Domain"/>
    <property type="match status" value="1"/>
</dbReference>
<reference evidence="2 3" key="1">
    <citation type="submission" date="2021-12" db="EMBL/GenBank/DDBJ databases">
        <title>High titer production of polyol ester of fatty acids by Rhodotorula paludigena BS15 towards product separation-free biomass refinery.</title>
        <authorList>
            <person name="Mano J."/>
            <person name="Ono H."/>
            <person name="Tanaka T."/>
            <person name="Naito K."/>
            <person name="Sushida H."/>
            <person name="Ike M."/>
            <person name="Tokuyasu K."/>
            <person name="Kitaoka M."/>
        </authorList>
    </citation>
    <scope>NUCLEOTIDE SEQUENCE [LARGE SCALE GENOMIC DNA]</scope>
    <source>
        <strain evidence="2 3">BS15</strain>
    </source>
</reference>
<evidence type="ECO:0000256" key="1">
    <source>
        <dbReference type="ARBA" id="ARBA00023002"/>
    </source>
</evidence>
<evidence type="ECO:0008006" key="4">
    <source>
        <dbReference type="Google" id="ProtNLM"/>
    </source>
</evidence>
<dbReference type="InterPro" id="IPR036291">
    <property type="entry name" value="NAD(P)-bd_dom_sf"/>
</dbReference>
<dbReference type="PRINTS" id="PR00081">
    <property type="entry name" value="GDHRDH"/>
</dbReference>
<proteinExistence type="predicted"/>
<dbReference type="AlphaFoldDB" id="A0AAV5GE90"/>
<keyword evidence="1" id="KW-0560">Oxidoreductase</keyword>
<dbReference type="InterPro" id="IPR002347">
    <property type="entry name" value="SDR_fam"/>
</dbReference>
<comment type="caution">
    <text evidence="2">The sequence shown here is derived from an EMBL/GenBank/DDBJ whole genome shotgun (WGS) entry which is preliminary data.</text>
</comment>
<dbReference type="Proteomes" id="UP001342314">
    <property type="component" value="Unassembled WGS sequence"/>
</dbReference>
<evidence type="ECO:0000313" key="3">
    <source>
        <dbReference type="Proteomes" id="UP001342314"/>
    </source>
</evidence>
<organism evidence="2 3">
    <name type="scientific">Rhodotorula paludigena</name>
    <dbReference type="NCBI Taxonomy" id="86838"/>
    <lineage>
        <taxon>Eukaryota</taxon>
        <taxon>Fungi</taxon>
        <taxon>Dikarya</taxon>
        <taxon>Basidiomycota</taxon>
        <taxon>Pucciniomycotina</taxon>
        <taxon>Microbotryomycetes</taxon>
        <taxon>Sporidiobolales</taxon>
        <taxon>Sporidiobolaceae</taxon>
        <taxon>Rhodotorula</taxon>
    </lineage>
</organism>
<dbReference type="EMBL" id="BQKY01000001">
    <property type="protein sequence ID" value="GJN87412.1"/>
    <property type="molecule type" value="Genomic_DNA"/>
</dbReference>
<dbReference type="PANTHER" id="PTHR43157">
    <property type="entry name" value="PHOSPHATIDYLINOSITOL-GLYCAN BIOSYNTHESIS CLASS F PROTEIN-RELATED"/>
    <property type="match status" value="1"/>
</dbReference>
<dbReference type="Pfam" id="PF00106">
    <property type="entry name" value="adh_short"/>
    <property type="match status" value="1"/>
</dbReference>
<keyword evidence="3" id="KW-1185">Reference proteome</keyword>
<sequence length="311" mass="34210">MLGAIAARMGYSNGRKWDPETGLPDLTGKVAVVTGANDGLGFITTQVLHKKGCKVYLACRREEAARQAIQKINQAHPGHEDKLVFVPFDLTELPTIRKTADTLLREEERLDIVVCNAGIMAWPYEVKNGVEVQFHLLPRLIETSKLPNGDVRVVSVSSLGHKLSPKPDFSSLDAANAPLRSTWHRYGQSKLANILFAVALQERVKGERIYVNSLHPGVIHTTLIRGPVASYGMLAKIANKVEPMFLMTPKEGAKTQIYLAASPEVVKENYRGGHFGPIASPMARSAYAEDKALAEQLWTLSENALKQLEHA</sequence>
<accession>A0AAV5GE90</accession>
<protein>
    <recommendedName>
        <fullName evidence="4">NAD(P)-binding protein</fullName>
    </recommendedName>
</protein>
<name>A0AAV5GE90_9BASI</name>
<dbReference type="GO" id="GO:0016491">
    <property type="term" value="F:oxidoreductase activity"/>
    <property type="evidence" value="ECO:0007669"/>
    <property type="project" value="UniProtKB-KW"/>
</dbReference>
<gene>
    <name evidence="2" type="ORF">Rhopal_000361-T1</name>
</gene>